<evidence type="ECO:0000256" key="5">
    <source>
        <dbReference type="ARBA" id="ARBA00023136"/>
    </source>
</evidence>
<keyword evidence="5 6" id="KW-0472">Membrane</keyword>
<keyword evidence="3" id="KW-0133">Cell shape</keyword>
<dbReference type="GO" id="GO:0008360">
    <property type="term" value="P:regulation of cell shape"/>
    <property type="evidence" value="ECO:0007669"/>
    <property type="project" value="UniProtKB-KW"/>
</dbReference>
<evidence type="ECO:0000313" key="8">
    <source>
        <dbReference type="Proteomes" id="UP000564677"/>
    </source>
</evidence>
<evidence type="ECO:0008006" key="9">
    <source>
        <dbReference type="Google" id="ProtNLM"/>
    </source>
</evidence>
<comment type="subcellular location">
    <subcellularLocation>
        <location evidence="1">Membrane</location>
        <topology evidence="1">Multi-pass membrane protein</topology>
    </subcellularLocation>
</comment>
<evidence type="ECO:0000256" key="2">
    <source>
        <dbReference type="ARBA" id="ARBA00022692"/>
    </source>
</evidence>
<gene>
    <name evidence="7" type="ORF">FHR20_001348</name>
</gene>
<feature type="transmembrane region" description="Helical" evidence="6">
    <location>
        <begin position="222"/>
        <end position="240"/>
    </location>
</feature>
<feature type="transmembrane region" description="Helical" evidence="6">
    <location>
        <begin position="125"/>
        <end position="145"/>
    </location>
</feature>
<dbReference type="RefSeq" id="WP_167298774.1">
    <property type="nucleotide sequence ID" value="NZ_JAASQV010000001.1"/>
</dbReference>
<dbReference type="Proteomes" id="UP000564677">
    <property type="component" value="Unassembled WGS sequence"/>
</dbReference>
<feature type="transmembrane region" description="Helical" evidence="6">
    <location>
        <begin position="157"/>
        <end position="178"/>
    </location>
</feature>
<evidence type="ECO:0000256" key="6">
    <source>
        <dbReference type="SAM" id="Phobius"/>
    </source>
</evidence>
<dbReference type="GO" id="GO:0051301">
    <property type="term" value="P:cell division"/>
    <property type="evidence" value="ECO:0007669"/>
    <property type="project" value="InterPro"/>
</dbReference>
<dbReference type="InterPro" id="IPR001182">
    <property type="entry name" value="FtsW/RodA"/>
</dbReference>
<dbReference type="GO" id="GO:0016020">
    <property type="term" value="C:membrane"/>
    <property type="evidence" value="ECO:0007669"/>
    <property type="project" value="UniProtKB-SubCell"/>
</dbReference>
<sequence length="357" mass="36671">MIRLLAMALVDLAAALLPARLGHWGEAMRRETGEIAAPAEALRFAFGCLRGAIGEAMRVHGGDGAMWHGRGWVGFCAIGATGLGIAYMAIGGAPFGYPLRNLAALLIGFLAVGIVTHLPRTRLLAAGPVLLALGLFLLAASLLGVSNEGATRWISIYGLSIQPSLVLVPVLAIGFAAVRDRLSMLGVIAAAGALALQPDRAMAGALAAGLAALALVRPERKVWLALLAASAGSVATLLQPDVQPAMPFVDQILFTAFAVHPLAGLMVVAGSLLLLVPARARWGRDPGYAVFGALWLAIVLAAALGNYPTPLVGYGGSAIVGYLLSMLGLPKAIGATDGVADLPRREAEHGVLRTSIA</sequence>
<feature type="transmembrane region" description="Helical" evidence="6">
    <location>
        <begin position="72"/>
        <end position="90"/>
    </location>
</feature>
<evidence type="ECO:0000313" key="7">
    <source>
        <dbReference type="EMBL" id="NIJ64417.1"/>
    </source>
</evidence>
<keyword evidence="2 6" id="KW-0812">Transmembrane</keyword>
<comment type="caution">
    <text evidence="7">The sequence shown here is derived from an EMBL/GenBank/DDBJ whole genome shotgun (WGS) entry which is preliminary data.</text>
</comment>
<feature type="transmembrane region" description="Helical" evidence="6">
    <location>
        <begin position="311"/>
        <end position="329"/>
    </location>
</feature>
<keyword evidence="8" id="KW-1185">Reference proteome</keyword>
<reference evidence="7 8" key="1">
    <citation type="submission" date="2020-03" db="EMBL/GenBank/DDBJ databases">
        <title>Genomic Encyclopedia of Type Strains, Phase IV (KMG-IV): sequencing the most valuable type-strain genomes for metagenomic binning, comparative biology and taxonomic classification.</title>
        <authorList>
            <person name="Goeker M."/>
        </authorList>
    </citation>
    <scope>NUCLEOTIDE SEQUENCE [LARGE SCALE GENOMIC DNA]</scope>
    <source>
        <strain evidence="7 8">DSM 4733</strain>
    </source>
</reference>
<proteinExistence type="predicted"/>
<dbReference type="EMBL" id="JAASQV010000001">
    <property type="protein sequence ID" value="NIJ64417.1"/>
    <property type="molecule type" value="Genomic_DNA"/>
</dbReference>
<evidence type="ECO:0000256" key="4">
    <source>
        <dbReference type="ARBA" id="ARBA00022989"/>
    </source>
</evidence>
<feature type="transmembrane region" description="Helical" evidence="6">
    <location>
        <begin position="288"/>
        <end position="305"/>
    </location>
</feature>
<dbReference type="AlphaFoldDB" id="A0A7X5UY74"/>
<feature type="transmembrane region" description="Helical" evidence="6">
    <location>
        <begin position="252"/>
        <end position="276"/>
    </location>
</feature>
<keyword evidence="4 6" id="KW-1133">Transmembrane helix</keyword>
<evidence type="ECO:0000256" key="1">
    <source>
        <dbReference type="ARBA" id="ARBA00004141"/>
    </source>
</evidence>
<feature type="transmembrane region" description="Helical" evidence="6">
    <location>
        <begin position="102"/>
        <end position="119"/>
    </location>
</feature>
<accession>A0A7X5UY74</accession>
<dbReference type="Pfam" id="PF01098">
    <property type="entry name" value="FTSW_RODA_SPOVE"/>
    <property type="match status" value="1"/>
</dbReference>
<evidence type="ECO:0000256" key="3">
    <source>
        <dbReference type="ARBA" id="ARBA00022960"/>
    </source>
</evidence>
<organism evidence="7 8">
    <name type="scientific">Sphingomonas leidyi</name>
    <dbReference type="NCBI Taxonomy" id="68569"/>
    <lineage>
        <taxon>Bacteria</taxon>
        <taxon>Pseudomonadati</taxon>
        <taxon>Pseudomonadota</taxon>
        <taxon>Alphaproteobacteria</taxon>
        <taxon>Sphingomonadales</taxon>
        <taxon>Sphingomonadaceae</taxon>
        <taxon>Sphingomonas</taxon>
    </lineage>
</organism>
<protein>
    <recommendedName>
        <fullName evidence="9">Cell wall polymerase</fullName>
    </recommendedName>
</protein>
<name>A0A7X5UY74_9SPHN</name>